<dbReference type="RefSeq" id="WP_146784025.1">
    <property type="nucleotide sequence ID" value="NZ_CP042434.1"/>
</dbReference>
<proteinExistence type="predicted"/>
<gene>
    <name evidence="1" type="ORF">FSB73_15245</name>
</gene>
<dbReference type="InterPro" id="IPR011050">
    <property type="entry name" value="Pectin_lyase_fold/virulence"/>
</dbReference>
<dbReference type="InterPro" id="IPR012334">
    <property type="entry name" value="Pectin_lyas_fold"/>
</dbReference>
<protein>
    <submittedName>
        <fullName evidence="1">BspA family leucine-rich repeat surface protein</fullName>
    </submittedName>
</protein>
<dbReference type="NCBIfam" id="TIGR02167">
    <property type="entry name" value="Liste_lipo_26"/>
    <property type="match status" value="3"/>
</dbReference>
<accession>A0A5B8VNP5</accession>
<sequence>MGNGTWQGMDGAFLSCYNLTSVPNNNGPIFAPNSTLYCMFYGCSSLNCDLDKWDLTNVRETSFMFYGCTVFNGNISGWNVSNVTNMQDMFYNALAFNADISSWDVTNVTLMDNMFNGATSFNGDISLWDVGQVTDFTAMFKEATSFNQPIGSWDMHSATHLNSMFNNDSAFNQPLGNWNISNVQEVKGLLSGTSLSAANYEATLNGWAAGAVIHGLSIGVDGLKYCDNSGHSILANDDGWDFVGDRQTCLVPAVPDNEGVVYVDSMIAVAGNGSSWTNALKYLSNAVESANTNMDITEIHVAKGSYYPTGDKNLIVQDSAFVISRSNLKVLGGYPNGGGDRALNANPTVLSGNLADPNNLNDNSFNMLYIANIPRTDSLIIDGFTISEVAAIGEFANSDADAGAAVSIIGCYDNTVLRNCRIVSNQSIVASAMSIAGFNEVTDQSSLDPEHLPNPQILNCLFEDNLIVTGLDGSYAQISGTIGIMAASPYFNHCDFVENNAYMGGSSMNMLFAQPLFNHCNFINNEADGFPISFNVSGGRPIYVNCLMKNNFIHGLSETALPVQASDINNAIIGNLQFGSSRLINCTVVNNKSAVSPTTSAPIILNSMESASYITNSIFWDNSGKTVLDQGNTQVSSALAYSLMEGLAANQSNHMLDGTGNSQIFVDSVNGNFKLLNSSPAIDAGLNDSLSSALDAYLNGDANGALI</sequence>
<dbReference type="OrthoDB" id="1652165at2"/>
<dbReference type="SUPFAM" id="SSF51126">
    <property type="entry name" value="Pectin lyase-like"/>
    <property type="match status" value="1"/>
</dbReference>
<evidence type="ECO:0000313" key="2">
    <source>
        <dbReference type="Proteomes" id="UP000321291"/>
    </source>
</evidence>
<dbReference type="Gene3D" id="2.160.20.10">
    <property type="entry name" value="Single-stranded right-handed beta-helix, Pectin lyase-like"/>
    <property type="match status" value="1"/>
</dbReference>
<name>A0A5B8VNP5_9BACT</name>
<dbReference type="EMBL" id="CP042434">
    <property type="protein sequence ID" value="QEC72833.1"/>
    <property type="molecule type" value="Genomic_DNA"/>
</dbReference>
<dbReference type="InterPro" id="IPR005046">
    <property type="entry name" value="DUF285"/>
</dbReference>
<dbReference type="SUPFAM" id="SSF141571">
    <property type="entry name" value="Pentapeptide repeat-like"/>
    <property type="match status" value="1"/>
</dbReference>
<dbReference type="KEGG" id="agi:FSB73_15245"/>
<dbReference type="InterPro" id="IPR011889">
    <property type="entry name" value="Liste_lipo_26"/>
</dbReference>
<evidence type="ECO:0000313" key="1">
    <source>
        <dbReference type="EMBL" id="QEC72833.1"/>
    </source>
</evidence>
<keyword evidence="2" id="KW-1185">Reference proteome</keyword>
<organism evidence="1 2">
    <name type="scientific">Arachidicoccus ginsenosidivorans</name>
    <dbReference type="NCBI Taxonomy" id="496057"/>
    <lineage>
        <taxon>Bacteria</taxon>
        <taxon>Pseudomonadati</taxon>
        <taxon>Bacteroidota</taxon>
        <taxon>Chitinophagia</taxon>
        <taxon>Chitinophagales</taxon>
        <taxon>Chitinophagaceae</taxon>
        <taxon>Arachidicoccus</taxon>
    </lineage>
</organism>
<dbReference type="Proteomes" id="UP000321291">
    <property type="component" value="Chromosome"/>
</dbReference>
<dbReference type="Pfam" id="PF03382">
    <property type="entry name" value="DUF285"/>
    <property type="match status" value="1"/>
</dbReference>
<dbReference type="AlphaFoldDB" id="A0A5B8VNP5"/>
<reference evidence="1 2" key="1">
    <citation type="journal article" date="2017" name="Int. J. Syst. Evol. Microbiol.">
        <title>Arachidicoccus ginsenosidivorans sp. nov., with ginsenoside-converting activity isolated from ginseng cultivating soil.</title>
        <authorList>
            <person name="Siddiqi M.Z."/>
            <person name="Aslam Z."/>
            <person name="Im W.T."/>
        </authorList>
    </citation>
    <scope>NUCLEOTIDE SEQUENCE [LARGE SCALE GENOMIC DNA]</scope>
    <source>
        <strain evidence="1 2">Gsoil 809</strain>
    </source>
</reference>